<dbReference type="InterPro" id="IPR000068">
    <property type="entry name" value="GPCR_3_Ca_sens_rcpt-rel"/>
</dbReference>
<evidence type="ECO:0000256" key="3">
    <source>
        <dbReference type="ARBA" id="ARBA00022989"/>
    </source>
</evidence>
<evidence type="ECO:0000256" key="2">
    <source>
        <dbReference type="ARBA" id="ARBA00022692"/>
    </source>
</evidence>
<keyword evidence="6" id="KW-0325">Glycoprotein</keyword>
<dbReference type="PRINTS" id="PR00248">
    <property type="entry name" value="GPCRMGR"/>
</dbReference>
<comment type="subcellular location">
    <subcellularLocation>
        <location evidence="1">Membrane</location>
        <topology evidence="1">Multi-pass membrane protein</topology>
    </subcellularLocation>
</comment>
<proteinExistence type="predicted"/>
<organism evidence="9 10">
    <name type="scientific">Pelobates cultripes</name>
    <name type="common">Western spadefoot toad</name>
    <dbReference type="NCBI Taxonomy" id="61616"/>
    <lineage>
        <taxon>Eukaryota</taxon>
        <taxon>Metazoa</taxon>
        <taxon>Chordata</taxon>
        <taxon>Craniata</taxon>
        <taxon>Vertebrata</taxon>
        <taxon>Euteleostomi</taxon>
        <taxon>Amphibia</taxon>
        <taxon>Batrachia</taxon>
        <taxon>Anura</taxon>
        <taxon>Pelobatoidea</taxon>
        <taxon>Pelobatidae</taxon>
        <taxon>Pelobates</taxon>
    </lineage>
</organism>
<feature type="region of interest" description="Disordered" evidence="7">
    <location>
        <begin position="443"/>
        <end position="464"/>
    </location>
</feature>
<evidence type="ECO:0000313" key="10">
    <source>
        <dbReference type="Proteomes" id="UP001295444"/>
    </source>
</evidence>
<dbReference type="InterPro" id="IPR000337">
    <property type="entry name" value="GPCR_3"/>
</dbReference>
<dbReference type="Pfam" id="PF01094">
    <property type="entry name" value="ANF_receptor"/>
    <property type="match status" value="1"/>
</dbReference>
<keyword evidence="4" id="KW-0472">Membrane</keyword>
<feature type="domain" description="Receptor ligand binding region" evidence="8">
    <location>
        <begin position="41"/>
        <end position="419"/>
    </location>
</feature>
<feature type="non-terminal residue" evidence="9">
    <location>
        <position position="1"/>
    </location>
</feature>
<dbReference type="FunFam" id="3.40.50.2300:FF:000728">
    <property type="entry name" value="Uncharacterized protein"/>
    <property type="match status" value="1"/>
</dbReference>
<dbReference type="AlphaFoldDB" id="A0AAD1SCX8"/>
<dbReference type="PANTHER" id="PTHR24061:SF599">
    <property type="entry name" value="G-PROTEIN COUPLED RECEPTORS FAMILY 3 PROFILE DOMAIN-CONTAINING PROTEIN"/>
    <property type="match status" value="1"/>
</dbReference>
<dbReference type="InterPro" id="IPR028082">
    <property type="entry name" value="Peripla_BP_I"/>
</dbReference>
<evidence type="ECO:0000256" key="5">
    <source>
        <dbReference type="ARBA" id="ARBA00023170"/>
    </source>
</evidence>
<keyword evidence="10" id="KW-1185">Reference proteome</keyword>
<dbReference type="PANTHER" id="PTHR24061">
    <property type="entry name" value="CALCIUM-SENSING RECEPTOR-RELATED"/>
    <property type="match status" value="1"/>
</dbReference>
<dbReference type="GO" id="GO:0005886">
    <property type="term" value="C:plasma membrane"/>
    <property type="evidence" value="ECO:0007669"/>
    <property type="project" value="TreeGrafter"/>
</dbReference>
<dbReference type="Proteomes" id="UP001295444">
    <property type="component" value="Chromosome 06"/>
</dbReference>
<feature type="compositionally biased region" description="Polar residues" evidence="7">
    <location>
        <begin position="452"/>
        <end position="464"/>
    </location>
</feature>
<evidence type="ECO:0000256" key="6">
    <source>
        <dbReference type="ARBA" id="ARBA00023180"/>
    </source>
</evidence>
<reference evidence="9" key="1">
    <citation type="submission" date="2022-03" db="EMBL/GenBank/DDBJ databases">
        <authorList>
            <person name="Alioto T."/>
            <person name="Alioto T."/>
            <person name="Gomez Garrido J."/>
        </authorList>
    </citation>
    <scope>NUCLEOTIDE SEQUENCE</scope>
</reference>
<dbReference type="SUPFAM" id="SSF53822">
    <property type="entry name" value="Periplasmic binding protein-like I"/>
    <property type="match status" value="1"/>
</dbReference>
<accession>A0AAD1SCX8</accession>
<keyword evidence="5 9" id="KW-0675">Receptor</keyword>
<evidence type="ECO:0000256" key="7">
    <source>
        <dbReference type="SAM" id="MobiDB-lite"/>
    </source>
</evidence>
<dbReference type="GO" id="GO:0004930">
    <property type="term" value="F:G protein-coupled receptor activity"/>
    <property type="evidence" value="ECO:0007669"/>
    <property type="project" value="InterPro"/>
</dbReference>
<evidence type="ECO:0000256" key="1">
    <source>
        <dbReference type="ARBA" id="ARBA00004141"/>
    </source>
</evidence>
<dbReference type="Gene3D" id="3.40.50.2300">
    <property type="match status" value="2"/>
</dbReference>
<keyword evidence="2" id="KW-0812">Transmembrane</keyword>
<evidence type="ECO:0000313" key="9">
    <source>
        <dbReference type="EMBL" id="CAH2299128.1"/>
    </source>
</evidence>
<sequence length="565" mass="64473">LTLNLPNTEANGRIFCRQTNTTSTCKGIRHGSSSYCAHFLFEVAFDEINRNFNILPNITLGFHIYDSCSDGPKAVKSILQILSGPGKTVPNYHCRGRGQIVGFIGDHSSVTTLPMAQILGVYKYTQISYGATHDVLNDRSLYPTFFRTLQSDSTSYSVLLKLLKHFGWTWVGILASNDDSGEKETLVLTKHMTSNGICVAFTIKINLVLLRDTDRVLESYRNIVKESSANIIVICGTFSPYVANFFKETEDIFADRTLILNPTFAVNNFLLEFYPKTFNGSLALEHFPIEMPDMMTFFESFHPLDHPDDCFLKHIWLLHFRCDVGDQRWNILKDIYKISLHNCTGKERLKDFTNFAPDGLSPRVYSAVHAMIEGLQQIHLFLNRKKNVKSIPLFNYKKQHSDNLCENSKMTTRKTTMEKKKENKSVYPAEKRMSVFFLTPSKDTQEHKSENEVNTSNTNMDPSMAQESSLVPETTKDNLQDQLKLLLEAQFNMLKQDMLKSLEDIKQDTNRIAISVQALEKKLVSFDNQLGTVKETVQSLINKTSTLEQKIAALEDRSRQFNLRL</sequence>
<evidence type="ECO:0000256" key="4">
    <source>
        <dbReference type="ARBA" id="ARBA00023136"/>
    </source>
</evidence>
<gene>
    <name evidence="9" type="ORF">PECUL_23A004470</name>
</gene>
<dbReference type="InterPro" id="IPR001828">
    <property type="entry name" value="ANF_lig-bd_rcpt"/>
</dbReference>
<protein>
    <submittedName>
        <fullName evidence="9">Vomeronasal type-2 receptor 26-like</fullName>
    </submittedName>
</protein>
<evidence type="ECO:0000259" key="8">
    <source>
        <dbReference type="Pfam" id="PF01094"/>
    </source>
</evidence>
<name>A0AAD1SCX8_PELCU</name>
<keyword evidence="3" id="KW-1133">Transmembrane helix</keyword>
<dbReference type="EMBL" id="OW240917">
    <property type="protein sequence ID" value="CAH2299128.1"/>
    <property type="molecule type" value="Genomic_DNA"/>
</dbReference>